<dbReference type="Pfam" id="PF00400">
    <property type="entry name" value="WD40"/>
    <property type="match status" value="3"/>
</dbReference>
<protein>
    <recommendedName>
        <fullName evidence="4">WD40-repeat-containing domain</fullName>
    </recommendedName>
</protein>
<evidence type="ECO:0000256" key="1">
    <source>
        <dbReference type="PROSITE-ProRule" id="PRU00221"/>
    </source>
</evidence>
<dbReference type="PANTHER" id="PTHR19920:SF0">
    <property type="entry name" value="CYTOSOLIC IRON-SULFUR PROTEIN ASSEMBLY PROTEIN CIAO1-RELATED"/>
    <property type="match status" value="1"/>
</dbReference>
<dbReference type="Proteomes" id="UP000688137">
    <property type="component" value="Unassembled WGS sequence"/>
</dbReference>
<dbReference type="PROSITE" id="PS50294">
    <property type="entry name" value="WD_REPEATS_REGION"/>
    <property type="match status" value="1"/>
</dbReference>
<gene>
    <name evidence="2" type="ORF">PPRIM_AZ9-3.1.T1050132</name>
</gene>
<dbReference type="EMBL" id="CAJJDM010000108">
    <property type="protein sequence ID" value="CAD8097980.1"/>
    <property type="molecule type" value="Genomic_DNA"/>
</dbReference>
<comment type="caution">
    <text evidence="2">The sequence shown here is derived from an EMBL/GenBank/DDBJ whole genome shotgun (WGS) entry which is preliminary data.</text>
</comment>
<keyword evidence="3" id="KW-1185">Reference proteome</keyword>
<proteinExistence type="predicted"/>
<reference evidence="2" key="1">
    <citation type="submission" date="2021-01" db="EMBL/GenBank/DDBJ databases">
        <authorList>
            <consortium name="Genoscope - CEA"/>
            <person name="William W."/>
        </authorList>
    </citation>
    <scope>NUCLEOTIDE SEQUENCE</scope>
</reference>
<feature type="repeat" description="WD" evidence="1">
    <location>
        <begin position="355"/>
        <end position="396"/>
    </location>
</feature>
<dbReference type="GO" id="GO:0016226">
    <property type="term" value="P:iron-sulfur cluster assembly"/>
    <property type="evidence" value="ECO:0007669"/>
    <property type="project" value="TreeGrafter"/>
</dbReference>
<name>A0A8S1P4P6_PARPR</name>
<evidence type="ECO:0000313" key="2">
    <source>
        <dbReference type="EMBL" id="CAD8097980.1"/>
    </source>
</evidence>
<dbReference type="SMART" id="SM00320">
    <property type="entry name" value="WD40"/>
    <property type="match status" value="4"/>
</dbReference>
<organism evidence="2 3">
    <name type="scientific">Paramecium primaurelia</name>
    <dbReference type="NCBI Taxonomy" id="5886"/>
    <lineage>
        <taxon>Eukaryota</taxon>
        <taxon>Sar</taxon>
        <taxon>Alveolata</taxon>
        <taxon>Ciliophora</taxon>
        <taxon>Intramacronucleata</taxon>
        <taxon>Oligohymenophorea</taxon>
        <taxon>Peniculida</taxon>
        <taxon>Parameciidae</taxon>
        <taxon>Paramecium</taxon>
    </lineage>
</organism>
<sequence>MKQKNDFIIQESQMIQDATELECIYKHKDCSVLLVLDNQTQKLKEQLICTDCLKEQKGSQNINLNYNQEKLNKQINTVIKQNIYEIDQFTRYLYKLKENLVKVIDIIIANSHQQKVELNKYNENLLDEQQIYQEVERINKTNQCYLNKLESSVAIIKQIVNIVEKETDYLKKVLGECQYYEELYVQPIKKVQVNSLQFQNESFNEQHIPQGEISYRQIQEVPQEKWCFALAFNKEGSIMAGAAKKDVKIWNLKNGQLQDSGITLKGHQLDVTCIVFSKNINWFITGSIDCRIIGWREISSSKQWESSQPCEAQSIVWCLLLNQNEDKVLSGHSNGSIKFWTLNTDKNKLMFHYQLNKHSKHIGQMSMNEDETQLVSCSDDKTIIVWEKKANERRFKFKQVLENLKNDNGFRVCFLNQDTIAWCQENQGSIHIYKQQTEGFVEKTDLQINLKYLNEKDGQSLFPSIYNKVKQIFILKHNKYVYILSNQKQSLQIQSEPIDCKSCKNYGNITEDGNYLIIWNDETLSFHVYELKYHLM</sequence>
<accession>A0A8S1P4P6</accession>
<dbReference type="GO" id="GO:0097361">
    <property type="term" value="C:cytosolic [4Fe-4S] assembly targeting complex"/>
    <property type="evidence" value="ECO:0007669"/>
    <property type="project" value="TreeGrafter"/>
</dbReference>
<dbReference type="PROSITE" id="PS50082">
    <property type="entry name" value="WD_REPEATS_2"/>
    <property type="match status" value="2"/>
</dbReference>
<evidence type="ECO:0000313" key="3">
    <source>
        <dbReference type="Proteomes" id="UP000688137"/>
    </source>
</evidence>
<evidence type="ECO:0008006" key="4">
    <source>
        <dbReference type="Google" id="ProtNLM"/>
    </source>
</evidence>
<dbReference type="AlphaFoldDB" id="A0A8S1P4P6"/>
<feature type="repeat" description="WD" evidence="1">
    <location>
        <begin position="264"/>
        <end position="295"/>
    </location>
</feature>
<dbReference type="InterPro" id="IPR001680">
    <property type="entry name" value="WD40_rpt"/>
</dbReference>
<dbReference type="PANTHER" id="PTHR19920">
    <property type="entry name" value="WD40 PROTEIN CIAO1"/>
    <property type="match status" value="1"/>
</dbReference>
<keyword evidence="1" id="KW-0853">WD repeat</keyword>